<sequence>MTMLRTLFARPSASDKEILLRTQPPWRGRGRSERSPPAAAIDSSEGGVSGDGRTEEKKGDAPADLPEGPSNDPSTPAAKPDSILPPPTSSGLQDPEDPVCGEKV</sequence>
<reference evidence="2" key="1">
    <citation type="submission" date="2020-06" db="EMBL/GenBank/DDBJ databases">
        <authorList>
            <person name="Li T."/>
            <person name="Hu X."/>
            <person name="Zhang T."/>
            <person name="Song X."/>
            <person name="Zhang H."/>
            <person name="Dai N."/>
            <person name="Sheng W."/>
            <person name="Hou X."/>
            <person name="Wei L."/>
        </authorList>
    </citation>
    <scope>NUCLEOTIDE SEQUENCE</scope>
    <source>
        <strain evidence="2">KEN1</strain>
        <tissue evidence="2">Leaf</tissue>
    </source>
</reference>
<name>A0AAW2VB58_9LAMI</name>
<accession>A0AAW2VB58</accession>
<reference evidence="2" key="2">
    <citation type="journal article" date="2024" name="Plant">
        <title>Genomic evolution and insights into agronomic trait innovations of Sesamum species.</title>
        <authorList>
            <person name="Miao H."/>
            <person name="Wang L."/>
            <person name="Qu L."/>
            <person name="Liu H."/>
            <person name="Sun Y."/>
            <person name="Le M."/>
            <person name="Wang Q."/>
            <person name="Wei S."/>
            <person name="Zheng Y."/>
            <person name="Lin W."/>
            <person name="Duan Y."/>
            <person name="Cao H."/>
            <person name="Xiong S."/>
            <person name="Wang X."/>
            <person name="Wei L."/>
            <person name="Li C."/>
            <person name="Ma Q."/>
            <person name="Ju M."/>
            <person name="Zhao R."/>
            <person name="Li G."/>
            <person name="Mu C."/>
            <person name="Tian Q."/>
            <person name="Mei H."/>
            <person name="Zhang T."/>
            <person name="Gao T."/>
            <person name="Zhang H."/>
        </authorList>
    </citation>
    <scope>NUCLEOTIDE SEQUENCE</scope>
    <source>
        <strain evidence="2">KEN1</strain>
    </source>
</reference>
<proteinExistence type="predicted"/>
<organism evidence="2">
    <name type="scientific">Sesamum latifolium</name>
    <dbReference type="NCBI Taxonomy" id="2727402"/>
    <lineage>
        <taxon>Eukaryota</taxon>
        <taxon>Viridiplantae</taxon>
        <taxon>Streptophyta</taxon>
        <taxon>Embryophyta</taxon>
        <taxon>Tracheophyta</taxon>
        <taxon>Spermatophyta</taxon>
        <taxon>Magnoliopsida</taxon>
        <taxon>eudicotyledons</taxon>
        <taxon>Gunneridae</taxon>
        <taxon>Pentapetalae</taxon>
        <taxon>asterids</taxon>
        <taxon>lamiids</taxon>
        <taxon>Lamiales</taxon>
        <taxon>Pedaliaceae</taxon>
        <taxon>Sesamum</taxon>
    </lineage>
</organism>
<feature type="compositionally biased region" description="Acidic residues" evidence="1">
    <location>
        <begin position="94"/>
        <end position="104"/>
    </location>
</feature>
<evidence type="ECO:0000313" key="2">
    <source>
        <dbReference type="EMBL" id="KAL0426209.1"/>
    </source>
</evidence>
<dbReference type="AlphaFoldDB" id="A0AAW2VB58"/>
<dbReference type="EMBL" id="JACGWN010000010">
    <property type="protein sequence ID" value="KAL0426209.1"/>
    <property type="molecule type" value="Genomic_DNA"/>
</dbReference>
<feature type="region of interest" description="Disordered" evidence="1">
    <location>
        <begin position="1"/>
        <end position="104"/>
    </location>
</feature>
<gene>
    <name evidence="2" type="ORF">Slati_2795700</name>
</gene>
<evidence type="ECO:0000256" key="1">
    <source>
        <dbReference type="SAM" id="MobiDB-lite"/>
    </source>
</evidence>
<protein>
    <submittedName>
        <fullName evidence="2">Uncharacterized protein</fullName>
    </submittedName>
</protein>
<comment type="caution">
    <text evidence="2">The sequence shown here is derived from an EMBL/GenBank/DDBJ whole genome shotgun (WGS) entry which is preliminary data.</text>
</comment>
<feature type="compositionally biased region" description="Basic and acidic residues" evidence="1">
    <location>
        <begin position="52"/>
        <end position="61"/>
    </location>
</feature>